<reference evidence="1" key="1">
    <citation type="submission" date="2019-08" db="EMBL/GenBank/DDBJ databases">
        <authorList>
            <person name="Kucharzyk K."/>
            <person name="Murdoch R.W."/>
            <person name="Higgins S."/>
            <person name="Loffler F."/>
        </authorList>
    </citation>
    <scope>NUCLEOTIDE SEQUENCE</scope>
</reference>
<accession>A0A644YWV1</accession>
<proteinExistence type="predicted"/>
<dbReference type="EMBL" id="VSSQ01006378">
    <property type="protein sequence ID" value="MPM32498.1"/>
    <property type="molecule type" value="Genomic_DNA"/>
</dbReference>
<evidence type="ECO:0000313" key="1">
    <source>
        <dbReference type="EMBL" id="MPM32498.1"/>
    </source>
</evidence>
<gene>
    <name evidence="1" type="ORF">SDC9_79061</name>
</gene>
<protein>
    <submittedName>
        <fullName evidence="1">Uncharacterized protein</fullName>
    </submittedName>
</protein>
<sequence length="88" mass="10098">MRWFVFGFNGAFLKEIFRRRKFYGRIISHLIQLMDHLYVCPGGTSSVISYAGNLQDPVPFGVKFGEFIFQFQVNVAVIGVVCVAKDFR</sequence>
<comment type="caution">
    <text evidence="1">The sequence shown here is derived from an EMBL/GenBank/DDBJ whole genome shotgun (WGS) entry which is preliminary data.</text>
</comment>
<name>A0A644YWV1_9ZZZZ</name>
<organism evidence="1">
    <name type="scientific">bioreactor metagenome</name>
    <dbReference type="NCBI Taxonomy" id="1076179"/>
    <lineage>
        <taxon>unclassified sequences</taxon>
        <taxon>metagenomes</taxon>
        <taxon>ecological metagenomes</taxon>
    </lineage>
</organism>
<dbReference type="AlphaFoldDB" id="A0A644YWV1"/>